<dbReference type="Proteomes" id="UP000244722">
    <property type="component" value="Unassembled WGS sequence"/>
</dbReference>
<accession>A0A2T6ZI48</accession>
<evidence type="ECO:0000313" key="3">
    <source>
        <dbReference type="EMBL" id="PUU75152.1"/>
    </source>
</evidence>
<dbReference type="AlphaFoldDB" id="A0A2T6ZI48"/>
<name>A0A2T6ZI48_TUBBO</name>
<feature type="compositionally biased region" description="Pro residues" evidence="2">
    <location>
        <begin position="108"/>
        <end position="122"/>
    </location>
</feature>
<keyword evidence="1" id="KW-0175">Coiled coil</keyword>
<protein>
    <submittedName>
        <fullName evidence="3">Uncharacterized protein</fullName>
    </submittedName>
</protein>
<proteinExistence type="predicted"/>
<reference evidence="3 4" key="1">
    <citation type="submission" date="2017-04" db="EMBL/GenBank/DDBJ databases">
        <title>Draft genome sequence of Tuber borchii Vittad., a whitish edible truffle.</title>
        <authorList>
            <consortium name="DOE Joint Genome Institute"/>
            <person name="Murat C."/>
            <person name="Kuo A."/>
            <person name="Barry K.W."/>
            <person name="Clum A."/>
            <person name="Dockter R.B."/>
            <person name="Fauchery L."/>
            <person name="Iotti M."/>
            <person name="Kohler A."/>
            <person name="Labutti K."/>
            <person name="Lindquist E.A."/>
            <person name="Lipzen A."/>
            <person name="Ohm R.A."/>
            <person name="Wang M."/>
            <person name="Grigoriev I.V."/>
            <person name="Zambonelli A."/>
            <person name="Martin F.M."/>
        </authorList>
    </citation>
    <scope>NUCLEOTIDE SEQUENCE [LARGE SCALE GENOMIC DNA]</scope>
    <source>
        <strain evidence="3 4">Tbo3840</strain>
    </source>
</reference>
<gene>
    <name evidence="3" type="ORF">B9Z19DRAFT_367429</name>
</gene>
<feature type="compositionally biased region" description="Low complexity" evidence="2">
    <location>
        <begin position="156"/>
        <end position="166"/>
    </location>
</feature>
<organism evidence="3 4">
    <name type="scientific">Tuber borchii</name>
    <name type="common">White truffle</name>
    <dbReference type="NCBI Taxonomy" id="42251"/>
    <lineage>
        <taxon>Eukaryota</taxon>
        <taxon>Fungi</taxon>
        <taxon>Dikarya</taxon>
        <taxon>Ascomycota</taxon>
        <taxon>Pezizomycotina</taxon>
        <taxon>Pezizomycetes</taxon>
        <taxon>Pezizales</taxon>
        <taxon>Tuberaceae</taxon>
        <taxon>Tuber</taxon>
    </lineage>
</organism>
<feature type="region of interest" description="Disordered" evidence="2">
    <location>
        <begin position="1"/>
        <end position="166"/>
    </location>
</feature>
<dbReference type="OrthoDB" id="2389680at2759"/>
<comment type="caution">
    <text evidence="3">The sequence shown here is derived from an EMBL/GenBank/DDBJ whole genome shotgun (WGS) entry which is preliminary data.</text>
</comment>
<keyword evidence="4" id="KW-1185">Reference proteome</keyword>
<sequence length="357" mass="38660">MPRRPAPSPSGGDPPQSTADSTGKKRKRGKASTTSPPSSTTADIPKRDKKRSKKGTTSPSPSNPPPPTTDIPKRDSKRSKRSTISPPPSTTADIPKGSSKRSKKGTTSPPPASPPPPPPPAPSFSSLGFHINPRELPKATITNPAKTPDANKPEVAAATTTTTTTSTSLSAMTATVPATPTLAPLEGLAKVLQEVNKVWYQRYQKESERLQDVCRACCAQKDNELKEANEKIKDLQKDRIAVLEGTLNVRGAVDYARDINKLAEKGGLQEGINSLYKTDHEFVRILHEQGVKRGLSRSDVKRCVGGLYHALSKNVHGNNGNILIRKSDFSDNDRAVIVSLMILQQGWPDHHLKWSEE</sequence>
<dbReference type="EMBL" id="NESQ01000247">
    <property type="protein sequence ID" value="PUU75152.1"/>
    <property type="molecule type" value="Genomic_DNA"/>
</dbReference>
<feature type="coiled-coil region" evidence="1">
    <location>
        <begin position="218"/>
        <end position="245"/>
    </location>
</feature>
<evidence type="ECO:0000313" key="4">
    <source>
        <dbReference type="Proteomes" id="UP000244722"/>
    </source>
</evidence>
<evidence type="ECO:0000256" key="2">
    <source>
        <dbReference type="SAM" id="MobiDB-lite"/>
    </source>
</evidence>
<feature type="compositionally biased region" description="Low complexity" evidence="2">
    <location>
        <begin position="32"/>
        <end position="41"/>
    </location>
</feature>
<evidence type="ECO:0000256" key="1">
    <source>
        <dbReference type="SAM" id="Coils"/>
    </source>
</evidence>